<accession>A0ABU2BY04</accession>
<keyword evidence="11" id="KW-1185">Reference proteome</keyword>
<dbReference type="InterPro" id="IPR050736">
    <property type="entry name" value="Sensor_HK_Regulatory"/>
</dbReference>
<dbReference type="PRINTS" id="PR00344">
    <property type="entry name" value="BCTRLSENSOR"/>
</dbReference>
<feature type="coiled-coil region" evidence="8">
    <location>
        <begin position="138"/>
        <end position="175"/>
    </location>
</feature>
<evidence type="ECO:0000256" key="4">
    <source>
        <dbReference type="ARBA" id="ARBA00022553"/>
    </source>
</evidence>
<comment type="catalytic activity">
    <reaction evidence="1">
        <text>ATP + protein L-histidine = ADP + protein N-phospho-L-histidine.</text>
        <dbReference type="EC" id="2.7.13.3"/>
    </reaction>
</comment>
<evidence type="ECO:0000313" key="11">
    <source>
        <dbReference type="Proteomes" id="UP001183648"/>
    </source>
</evidence>
<evidence type="ECO:0000256" key="7">
    <source>
        <dbReference type="ARBA" id="ARBA00023012"/>
    </source>
</evidence>
<reference evidence="10 11" key="1">
    <citation type="submission" date="2023-07" db="EMBL/GenBank/DDBJ databases">
        <title>Sequencing the genomes of 1000 actinobacteria strains.</title>
        <authorList>
            <person name="Klenk H.-P."/>
        </authorList>
    </citation>
    <scope>NUCLEOTIDE SEQUENCE [LARGE SCALE GENOMIC DNA]</scope>
    <source>
        <strain evidence="10 11">DSM 19426</strain>
    </source>
</reference>
<evidence type="ECO:0000256" key="2">
    <source>
        <dbReference type="ARBA" id="ARBA00004236"/>
    </source>
</evidence>
<dbReference type="InterPro" id="IPR004358">
    <property type="entry name" value="Sig_transdc_His_kin-like_C"/>
</dbReference>
<keyword evidence="8" id="KW-0175">Coiled coil</keyword>
<dbReference type="Gene3D" id="3.30.565.10">
    <property type="entry name" value="Histidine kinase-like ATPase, C-terminal domain"/>
    <property type="match status" value="1"/>
</dbReference>
<evidence type="ECO:0000313" key="10">
    <source>
        <dbReference type="EMBL" id="MDR7363293.1"/>
    </source>
</evidence>
<dbReference type="EC" id="2.7.13.3" evidence="3"/>
<dbReference type="InterPro" id="IPR005467">
    <property type="entry name" value="His_kinase_dom"/>
</dbReference>
<evidence type="ECO:0000256" key="5">
    <source>
        <dbReference type="ARBA" id="ARBA00022679"/>
    </source>
</evidence>
<gene>
    <name evidence="10" type="ORF">J2S63_002846</name>
</gene>
<dbReference type="InterPro" id="IPR036097">
    <property type="entry name" value="HisK_dim/P_sf"/>
</dbReference>
<dbReference type="Pfam" id="PF00512">
    <property type="entry name" value="HisKA"/>
    <property type="match status" value="1"/>
</dbReference>
<dbReference type="PROSITE" id="PS50109">
    <property type="entry name" value="HIS_KIN"/>
    <property type="match status" value="1"/>
</dbReference>
<evidence type="ECO:0000256" key="8">
    <source>
        <dbReference type="SAM" id="Coils"/>
    </source>
</evidence>
<keyword evidence="6 10" id="KW-0418">Kinase</keyword>
<evidence type="ECO:0000256" key="6">
    <source>
        <dbReference type="ARBA" id="ARBA00022777"/>
    </source>
</evidence>
<organism evidence="10 11">
    <name type="scientific">Nocardioides marmoribigeumensis</name>
    <dbReference type="NCBI Taxonomy" id="433649"/>
    <lineage>
        <taxon>Bacteria</taxon>
        <taxon>Bacillati</taxon>
        <taxon>Actinomycetota</taxon>
        <taxon>Actinomycetes</taxon>
        <taxon>Propionibacteriales</taxon>
        <taxon>Nocardioidaceae</taxon>
        <taxon>Nocardioides</taxon>
    </lineage>
</organism>
<evidence type="ECO:0000256" key="1">
    <source>
        <dbReference type="ARBA" id="ARBA00000085"/>
    </source>
</evidence>
<name>A0ABU2BY04_9ACTN</name>
<dbReference type="SUPFAM" id="SSF47384">
    <property type="entry name" value="Homodimeric domain of signal transducing histidine kinase"/>
    <property type="match status" value="1"/>
</dbReference>
<dbReference type="InterPro" id="IPR003661">
    <property type="entry name" value="HisK_dim/P_dom"/>
</dbReference>
<dbReference type="RefSeq" id="WP_310303541.1">
    <property type="nucleotide sequence ID" value="NZ_BAAAPS010000003.1"/>
</dbReference>
<protein>
    <recommendedName>
        <fullName evidence="3">histidine kinase</fullName>
        <ecNumber evidence="3">2.7.13.3</ecNumber>
    </recommendedName>
</protein>
<dbReference type="InterPro" id="IPR036890">
    <property type="entry name" value="HATPase_C_sf"/>
</dbReference>
<dbReference type="SUPFAM" id="SSF55874">
    <property type="entry name" value="ATPase domain of HSP90 chaperone/DNA topoisomerase II/histidine kinase"/>
    <property type="match status" value="1"/>
</dbReference>
<comment type="subcellular location">
    <subcellularLocation>
        <location evidence="2">Cell membrane</location>
    </subcellularLocation>
</comment>
<dbReference type="CDD" id="cd00082">
    <property type="entry name" value="HisKA"/>
    <property type="match status" value="1"/>
</dbReference>
<dbReference type="EMBL" id="JAVDYG010000001">
    <property type="protein sequence ID" value="MDR7363293.1"/>
    <property type="molecule type" value="Genomic_DNA"/>
</dbReference>
<dbReference type="Gene3D" id="1.10.287.130">
    <property type="match status" value="1"/>
</dbReference>
<evidence type="ECO:0000256" key="3">
    <source>
        <dbReference type="ARBA" id="ARBA00012438"/>
    </source>
</evidence>
<dbReference type="PANTHER" id="PTHR43711:SF31">
    <property type="entry name" value="HISTIDINE KINASE"/>
    <property type="match status" value="1"/>
</dbReference>
<feature type="domain" description="Histidine kinase" evidence="9">
    <location>
        <begin position="221"/>
        <end position="458"/>
    </location>
</feature>
<dbReference type="SMART" id="SM00388">
    <property type="entry name" value="HisKA"/>
    <property type="match status" value="1"/>
</dbReference>
<keyword evidence="7" id="KW-0902">Two-component regulatory system</keyword>
<comment type="caution">
    <text evidence="10">The sequence shown here is derived from an EMBL/GenBank/DDBJ whole genome shotgun (WGS) entry which is preliminary data.</text>
</comment>
<keyword evidence="5" id="KW-0808">Transferase</keyword>
<sequence>MSSAPQVAVLRLEEDADVFAARQLARELAQVVGLDRIGATRLATAISELAREAAAAGGRLSFEVQGSGDLVATLTASHLPDDSPSMVSARRLLDTVTHEVADGLAVVRLEQRGVRPVTDAERHRVQRIVAAHAPTSPLDELQQQNAELLTLLDAVREKNAALETLNHELEETNRGVMALYSELSGELERTNQGVVALYAEIDEKNLQLTAASEAKSRFLRSISHELRTPVNSVLGLTGLLADPGAAPLSPEQGEQVAFIRASATELLSLVNELMDLAKAESGRLEPAWQDVDLAALCGELAGTTRALLREGVRLEVDPGPPGLVLRTDPDLVRHVLRNLLSNAAKFTTAGTVTLEVTQVDGVHGVDGVDGVDGADGADAAEGVEVRVRDTGIGMTEEEQALVFEEFFQVRTPLHATARGTGLGLPFARSVAQVLGGDIDVESAPGEGSSFTLRLPAGGAA</sequence>
<dbReference type="InterPro" id="IPR003594">
    <property type="entry name" value="HATPase_dom"/>
</dbReference>
<keyword evidence="4" id="KW-0597">Phosphoprotein</keyword>
<dbReference type="Pfam" id="PF02518">
    <property type="entry name" value="HATPase_c"/>
    <property type="match status" value="1"/>
</dbReference>
<evidence type="ECO:0000259" key="9">
    <source>
        <dbReference type="PROSITE" id="PS50109"/>
    </source>
</evidence>
<proteinExistence type="predicted"/>
<dbReference type="SMART" id="SM00387">
    <property type="entry name" value="HATPase_c"/>
    <property type="match status" value="1"/>
</dbReference>
<dbReference type="GO" id="GO:0016301">
    <property type="term" value="F:kinase activity"/>
    <property type="evidence" value="ECO:0007669"/>
    <property type="project" value="UniProtKB-KW"/>
</dbReference>
<dbReference type="PANTHER" id="PTHR43711">
    <property type="entry name" value="TWO-COMPONENT HISTIDINE KINASE"/>
    <property type="match status" value="1"/>
</dbReference>
<dbReference type="Proteomes" id="UP001183648">
    <property type="component" value="Unassembled WGS sequence"/>
</dbReference>